<protein>
    <submittedName>
        <fullName evidence="1">Uncharacterized protein</fullName>
    </submittedName>
</protein>
<comment type="caution">
    <text evidence="1">The sequence shown here is derived from an EMBL/GenBank/DDBJ whole genome shotgun (WGS) entry which is preliminary data.</text>
</comment>
<organism evidence="1 2">
    <name type="scientific">Actinomadura alba</name>
    <dbReference type="NCBI Taxonomy" id="406431"/>
    <lineage>
        <taxon>Bacteria</taxon>
        <taxon>Bacillati</taxon>
        <taxon>Actinomycetota</taxon>
        <taxon>Actinomycetes</taxon>
        <taxon>Streptosporangiales</taxon>
        <taxon>Thermomonosporaceae</taxon>
        <taxon>Actinomadura</taxon>
    </lineage>
</organism>
<reference evidence="1 2" key="1">
    <citation type="submission" date="2020-06" db="EMBL/GenBank/DDBJ databases">
        <title>Actinomadura xiongansis sp. nov., isolated from soil of Baiyangdian.</title>
        <authorList>
            <person name="Zhang X."/>
        </authorList>
    </citation>
    <scope>NUCLEOTIDE SEQUENCE [LARGE SCALE GENOMIC DNA]</scope>
    <source>
        <strain evidence="1 2">HBUM206468</strain>
    </source>
</reference>
<dbReference type="RefSeq" id="WP_187247061.1">
    <property type="nucleotide sequence ID" value="NZ_BAAAOK010000036.1"/>
</dbReference>
<evidence type="ECO:0000313" key="2">
    <source>
        <dbReference type="Proteomes" id="UP000805614"/>
    </source>
</evidence>
<accession>A0ABR7LYT7</accession>
<dbReference type="Proteomes" id="UP000805614">
    <property type="component" value="Unassembled WGS sequence"/>
</dbReference>
<gene>
    <name evidence="1" type="ORF">HKK74_31670</name>
</gene>
<keyword evidence="2" id="KW-1185">Reference proteome</keyword>
<evidence type="ECO:0000313" key="1">
    <source>
        <dbReference type="EMBL" id="MBC6470014.1"/>
    </source>
</evidence>
<sequence length="57" mass="5956">MSPSRSASGEVYGTVAGFCRVEPSSTSSRCRSFAACVTPLRSVGWNSRPSAETVTSP</sequence>
<name>A0ABR7LYT7_9ACTN</name>
<dbReference type="EMBL" id="JABVEC010000035">
    <property type="protein sequence ID" value="MBC6470014.1"/>
    <property type="molecule type" value="Genomic_DNA"/>
</dbReference>
<proteinExistence type="predicted"/>